<accession>A0AAP0IYA2</accession>
<sequence>MMLHPQTLTDSAATNTSSSINQGRNSREDRKKLMRRLEEELETLDNSKSQTLIHQTQRKVNV</sequence>
<reference evidence="2 3" key="1">
    <citation type="submission" date="2024-01" db="EMBL/GenBank/DDBJ databases">
        <title>Genome assemblies of Stephania.</title>
        <authorList>
            <person name="Yang L."/>
        </authorList>
    </citation>
    <scope>NUCLEOTIDE SEQUENCE [LARGE SCALE GENOMIC DNA]</scope>
    <source>
        <strain evidence="2">QJT</strain>
        <tissue evidence="2">Leaf</tissue>
    </source>
</reference>
<name>A0AAP0IYA2_9MAGN</name>
<feature type="compositionally biased region" description="Polar residues" evidence="1">
    <location>
        <begin position="46"/>
        <end position="62"/>
    </location>
</feature>
<gene>
    <name evidence="2" type="ORF">Sjap_013545</name>
</gene>
<feature type="compositionally biased region" description="Basic and acidic residues" evidence="1">
    <location>
        <begin position="25"/>
        <end position="38"/>
    </location>
</feature>
<feature type="region of interest" description="Disordered" evidence="1">
    <location>
        <begin position="1"/>
        <end position="62"/>
    </location>
</feature>
<proteinExistence type="predicted"/>
<keyword evidence="3" id="KW-1185">Reference proteome</keyword>
<dbReference type="Proteomes" id="UP001417504">
    <property type="component" value="Unassembled WGS sequence"/>
</dbReference>
<organism evidence="2 3">
    <name type="scientific">Stephania japonica</name>
    <dbReference type="NCBI Taxonomy" id="461633"/>
    <lineage>
        <taxon>Eukaryota</taxon>
        <taxon>Viridiplantae</taxon>
        <taxon>Streptophyta</taxon>
        <taxon>Embryophyta</taxon>
        <taxon>Tracheophyta</taxon>
        <taxon>Spermatophyta</taxon>
        <taxon>Magnoliopsida</taxon>
        <taxon>Ranunculales</taxon>
        <taxon>Menispermaceae</taxon>
        <taxon>Menispermoideae</taxon>
        <taxon>Cissampelideae</taxon>
        <taxon>Stephania</taxon>
    </lineage>
</organism>
<feature type="compositionally biased region" description="Polar residues" evidence="1">
    <location>
        <begin position="1"/>
        <end position="24"/>
    </location>
</feature>
<evidence type="ECO:0000256" key="1">
    <source>
        <dbReference type="SAM" id="MobiDB-lite"/>
    </source>
</evidence>
<evidence type="ECO:0000313" key="2">
    <source>
        <dbReference type="EMBL" id="KAK9123943.1"/>
    </source>
</evidence>
<comment type="caution">
    <text evidence="2">The sequence shown here is derived from an EMBL/GenBank/DDBJ whole genome shotgun (WGS) entry which is preliminary data.</text>
</comment>
<evidence type="ECO:0000313" key="3">
    <source>
        <dbReference type="Proteomes" id="UP001417504"/>
    </source>
</evidence>
<dbReference type="AlphaFoldDB" id="A0AAP0IYA2"/>
<protein>
    <submittedName>
        <fullName evidence="2">Uncharacterized protein</fullName>
    </submittedName>
</protein>
<dbReference type="EMBL" id="JBBNAE010000005">
    <property type="protein sequence ID" value="KAK9123943.1"/>
    <property type="molecule type" value="Genomic_DNA"/>
</dbReference>